<dbReference type="RefSeq" id="XP_007329639.1">
    <property type="nucleotide sequence ID" value="XM_007329577.1"/>
</dbReference>
<dbReference type="AlphaFoldDB" id="K5XBN3"/>
<dbReference type="Proteomes" id="UP000008493">
    <property type="component" value="Unassembled WGS sequence"/>
</dbReference>
<name>K5XBN3_AGABU</name>
<gene>
    <name evidence="1" type="ORF">AGABI1DRAFT_84961</name>
</gene>
<dbReference type="OMA" id="FHQAWRL"/>
<proteinExistence type="predicted"/>
<evidence type="ECO:0000313" key="2">
    <source>
        <dbReference type="Proteomes" id="UP000008493"/>
    </source>
</evidence>
<evidence type="ECO:0000313" key="1">
    <source>
        <dbReference type="EMBL" id="EKM80517.1"/>
    </source>
</evidence>
<sequence length="51" mass="5517">MRRIYHLVLSEIGSLLATLGGQPIGKSAQTRIGFHQAWRLIERGGQAKGGS</sequence>
<dbReference type="HOGENOM" id="CLU_3129597_0_0_1"/>
<reference evidence="2" key="1">
    <citation type="journal article" date="2012" name="Proc. Natl. Acad. Sci. U.S.A.">
        <title>Genome sequence of the button mushroom Agaricus bisporus reveals mechanisms governing adaptation to a humic-rich ecological niche.</title>
        <authorList>
            <person name="Morin E."/>
            <person name="Kohler A."/>
            <person name="Baker A.R."/>
            <person name="Foulongne-Oriol M."/>
            <person name="Lombard V."/>
            <person name="Nagy L.G."/>
            <person name="Ohm R.A."/>
            <person name="Patyshakuliyeva A."/>
            <person name="Brun A."/>
            <person name="Aerts A.L."/>
            <person name="Bailey A.M."/>
            <person name="Billette C."/>
            <person name="Coutinho P.M."/>
            <person name="Deakin G."/>
            <person name="Doddapaneni H."/>
            <person name="Floudas D."/>
            <person name="Grimwood J."/>
            <person name="Hilden K."/>
            <person name="Kuees U."/>
            <person name="LaButti K.M."/>
            <person name="Lapidus A."/>
            <person name="Lindquist E.A."/>
            <person name="Lucas S.M."/>
            <person name="Murat C."/>
            <person name="Riley R.W."/>
            <person name="Salamov A.A."/>
            <person name="Schmutz J."/>
            <person name="Subramanian V."/>
            <person name="Woesten H.A.B."/>
            <person name="Xu J."/>
            <person name="Eastwood D.C."/>
            <person name="Foster G.D."/>
            <person name="Sonnenberg A.S."/>
            <person name="Cullen D."/>
            <person name="de Vries R.P."/>
            <person name="Lundell T."/>
            <person name="Hibbett D.S."/>
            <person name="Henrissat B."/>
            <person name="Burton K.S."/>
            <person name="Kerrigan R.W."/>
            <person name="Challen M.P."/>
            <person name="Grigoriev I.V."/>
            <person name="Martin F."/>
        </authorList>
    </citation>
    <scope>NUCLEOTIDE SEQUENCE [LARGE SCALE GENOMIC DNA]</scope>
    <source>
        <strain evidence="2">JB137-S8 / ATCC MYA-4627 / FGSC 10392</strain>
    </source>
</reference>
<protein>
    <submittedName>
        <fullName evidence="1">Uncharacterized protein</fullName>
    </submittedName>
</protein>
<dbReference type="KEGG" id="abp:AGABI1DRAFT84961"/>
<accession>K5XBN3</accession>
<dbReference type="InParanoid" id="K5XBN3"/>
<dbReference type="EMBL" id="JH971389">
    <property type="protein sequence ID" value="EKM80517.1"/>
    <property type="molecule type" value="Genomic_DNA"/>
</dbReference>
<dbReference type="GeneID" id="18832022"/>
<organism evidence="1 2">
    <name type="scientific">Agaricus bisporus var. burnettii (strain JB137-S8 / ATCC MYA-4627 / FGSC 10392)</name>
    <name type="common">White button mushroom</name>
    <dbReference type="NCBI Taxonomy" id="597362"/>
    <lineage>
        <taxon>Eukaryota</taxon>
        <taxon>Fungi</taxon>
        <taxon>Dikarya</taxon>
        <taxon>Basidiomycota</taxon>
        <taxon>Agaricomycotina</taxon>
        <taxon>Agaricomycetes</taxon>
        <taxon>Agaricomycetidae</taxon>
        <taxon>Agaricales</taxon>
        <taxon>Agaricineae</taxon>
        <taxon>Agaricaceae</taxon>
        <taxon>Agaricus</taxon>
    </lineage>
</organism>
<keyword evidence="2" id="KW-1185">Reference proteome</keyword>